<evidence type="ECO:0000256" key="7">
    <source>
        <dbReference type="ARBA" id="ARBA00022975"/>
    </source>
</evidence>
<dbReference type="PANTHER" id="PTHR43668">
    <property type="entry name" value="ALLANTOINASE"/>
    <property type="match status" value="1"/>
</dbReference>
<dbReference type="SUPFAM" id="SSF51556">
    <property type="entry name" value="Metallo-dependent hydrolases"/>
    <property type="match status" value="1"/>
</dbReference>
<evidence type="ECO:0000313" key="11">
    <source>
        <dbReference type="Proteomes" id="UP000186705"/>
    </source>
</evidence>
<dbReference type="GO" id="GO:0005737">
    <property type="term" value="C:cytoplasm"/>
    <property type="evidence" value="ECO:0007669"/>
    <property type="project" value="TreeGrafter"/>
</dbReference>
<dbReference type="GO" id="GO:0004151">
    <property type="term" value="F:dihydroorotase activity"/>
    <property type="evidence" value="ECO:0007669"/>
    <property type="project" value="InterPro"/>
</dbReference>
<dbReference type="RefSeq" id="WP_076341981.1">
    <property type="nucleotide sequence ID" value="NZ_JBGNFS010000009.1"/>
</dbReference>
<dbReference type="GO" id="GO:0046872">
    <property type="term" value="F:metal ion binding"/>
    <property type="evidence" value="ECO:0007669"/>
    <property type="project" value="UniProtKB-KW"/>
</dbReference>
<dbReference type="InterPro" id="IPR013108">
    <property type="entry name" value="Amidohydro_3"/>
</dbReference>
<dbReference type="Pfam" id="PF07969">
    <property type="entry name" value="Amidohydro_3"/>
    <property type="match status" value="1"/>
</dbReference>
<gene>
    <name evidence="10" type="ORF">BO225_09280</name>
</gene>
<feature type="domain" description="Dihydroorotase catalytic" evidence="9">
    <location>
        <begin position="49"/>
        <end position="236"/>
    </location>
</feature>
<keyword evidence="4" id="KW-0479">Metal-binding</keyword>
<evidence type="ECO:0000256" key="5">
    <source>
        <dbReference type="ARBA" id="ARBA00022801"/>
    </source>
</evidence>
<dbReference type="NCBIfam" id="TIGR00857">
    <property type="entry name" value="pyrC_multi"/>
    <property type="match status" value="1"/>
</dbReference>
<dbReference type="OrthoDB" id="9765462at2"/>
<proteinExistence type="inferred from homology"/>
<name>A0A1U7NKV9_9FIRM</name>
<dbReference type="AlphaFoldDB" id="A0A1U7NKV9"/>
<keyword evidence="5" id="KW-0378">Hydrolase</keyword>
<dbReference type="PANTHER" id="PTHR43668:SF2">
    <property type="entry name" value="ALLANTOINASE"/>
    <property type="match status" value="1"/>
</dbReference>
<dbReference type="InterPro" id="IPR011059">
    <property type="entry name" value="Metal-dep_hydrolase_composite"/>
</dbReference>
<dbReference type="GO" id="GO:0006145">
    <property type="term" value="P:purine nucleobase catabolic process"/>
    <property type="evidence" value="ECO:0007669"/>
    <property type="project" value="TreeGrafter"/>
</dbReference>
<keyword evidence="11" id="KW-1185">Reference proteome</keyword>
<dbReference type="InterPro" id="IPR002195">
    <property type="entry name" value="Dihydroorotase_CS"/>
</dbReference>
<dbReference type="STRING" id="1862672.BO225_09280"/>
<dbReference type="Gene3D" id="2.30.40.10">
    <property type="entry name" value="Urease, subunit C, domain 1"/>
    <property type="match status" value="1"/>
</dbReference>
<evidence type="ECO:0000256" key="4">
    <source>
        <dbReference type="ARBA" id="ARBA00022723"/>
    </source>
</evidence>
<organism evidence="10 11">
    <name type="scientific">Dubosiella newyorkensis</name>
    <dbReference type="NCBI Taxonomy" id="1862672"/>
    <lineage>
        <taxon>Bacteria</taxon>
        <taxon>Bacillati</taxon>
        <taxon>Bacillota</taxon>
        <taxon>Erysipelotrichia</taxon>
        <taxon>Erysipelotrichales</taxon>
        <taxon>Erysipelotrichaceae</taxon>
        <taxon>Dubosiella</taxon>
    </lineage>
</organism>
<evidence type="ECO:0000256" key="6">
    <source>
        <dbReference type="ARBA" id="ARBA00022833"/>
    </source>
</evidence>
<feature type="domain" description="Amidohydrolase 3" evidence="8">
    <location>
        <begin position="334"/>
        <end position="419"/>
    </location>
</feature>
<dbReference type="PROSITE" id="PS00482">
    <property type="entry name" value="DIHYDROOROTASE_1"/>
    <property type="match status" value="1"/>
</dbReference>
<comment type="caution">
    <text evidence="10">The sequence shown here is derived from an EMBL/GenBank/DDBJ whole genome shotgun (WGS) entry which is preliminary data.</text>
</comment>
<accession>A0A1U7NKV9</accession>
<dbReference type="GeneID" id="78276131"/>
<reference evidence="10 11" key="1">
    <citation type="submission" date="2016-11" db="EMBL/GenBank/DDBJ databases">
        <title>Description of two novel members of the family Erysipelotrichaceae: Ileibacterium lipovorans gen. nov., sp. nov. and Dubosiella newyorkensis, gen. nov., sp. nov.</title>
        <authorList>
            <person name="Cox L.M."/>
            <person name="Sohn J."/>
            <person name="Tyrrell K.L."/>
            <person name="Citron D.M."/>
            <person name="Lawson P.A."/>
            <person name="Patel N.B."/>
            <person name="Iizumi T."/>
            <person name="Perez-Perez G.I."/>
            <person name="Goldstein E.J."/>
            <person name="Blaser M.J."/>
        </authorList>
    </citation>
    <scope>NUCLEOTIDE SEQUENCE [LARGE SCALE GENOMIC DNA]</scope>
    <source>
        <strain evidence="10 11">NYU-BL-A4</strain>
    </source>
</reference>
<comment type="similarity">
    <text evidence="3">Belongs to the metallo-dependent hydrolases superfamily. DHOase family. Class I DHOase subfamily.</text>
</comment>
<evidence type="ECO:0000256" key="2">
    <source>
        <dbReference type="ARBA" id="ARBA00002368"/>
    </source>
</evidence>
<dbReference type="InterPro" id="IPR050138">
    <property type="entry name" value="DHOase/Allantoinase_Hydrolase"/>
</dbReference>
<dbReference type="Proteomes" id="UP000186705">
    <property type="component" value="Unassembled WGS sequence"/>
</dbReference>
<dbReference type="Pfam" id="PF12890">
    <property type="entry name" value="DHOase"/>
    <property type="match status" value="1"/>
</dbReference>
<dbReference type="SUPFAM" id="SSF51338">
    <property type="entry name" value="Composite domain of metallo-dependent hydrolases"/>
    <property type="match status" value="1"/>
</dbReference>
<evidence type="ECO:0000256" key="1">
    <source>
        <dbReference type="ARBA" id="ARBA00001947"/>
    </source>
</evidence>
<evidence type="ECO:0000259" key="8">
    <source>
        <dbReference type="Pfam" id="PF07969"/>
    </source>
</evidence>
<keyword evidence="7" id="KW-0665">Pyrimidine biosynthesis</keyword>
<evidence type="ECO:0000259" key="9">
    <source>
        <dbReference type="Pfam" id="PF12890"/>
    </source>
</evidence>
<dbReference type="Gene3D" id="3.20.20.140">
    <property type="entry name" value="Metal-dependent hydrolases"/>
    <property type="match status" value="1"/>
</dbReference>
<dbReference type="CDD" id="cd01317">
    <property type="entry name" value="DHOase_IIa"/>
    <property type="match status" value="1"/>
</dbReference>
<keyword evidence="6" id="KW-0862">Zinc</keyword>
<dbReference type="InterPro" id="IPR004722">
    <property type="entry name" value="DHOase"/>
</dbReference>
<evidence type="ECO:0000256" key="3">
    <source>
        <dbReference type="ARBA" id="ARBA00010286"/>
    </source>
</evidence>
<dbReference type="GO" id="GO:0006221">
    <property type="term" value="P:pyrimidine nucleotide biosynthetic process"/>
    <property type="evidence" value="ECO:0007669"/>
    <property type="project" value="UniProtKB-KW"/>
</dbReference>
<comment type="function">
    <text evidence="2">Catalyzes the reversible cyclization of carbamoyl aspartate to dihydroorotate.</text>
</comment>
<evidence type="ECO:0000313" key="10">
    <source>
        <dbReference type="EMBL" id="OLU45126.1"/>
    </source>
</evidence>
<dbReference type="InterPro" id="IPR032466">
    <property type="entry name" value="Metal_Hydrolase"/>
</dbReference>
<dbReference type="GO" id="GO:0004038">
    <property type="term" value="F:allantoinase activity"/>
    <property type="evidence" value="ECO:0007669"/>
    <property type="project" value="TreeGrafter"/>
</dbReference>
<sequence>MKCIKNGTILIDGELQKVDLLFDETIQKIGTDLDTSNCEEVIDATNLTVLPGLVDVHVHLREPGHSEKETIKTGTRAAAAGGFTTIFAMPNVLPFPSSEEVMKDYLDLIQKEAIVHVYPFATITKNEAGQEIVDYASLKKLGIEWFSDDGVGVASKEIMKEAMLSAKENDVLFSCHTEDMNYRAPNASVHASKINEEKGWIGIPSACESEQLIRDLELVQDIGNRYHACHISAKESVKALQKAKDQGLDVSGEVTAHHLLLEDKDVQGPNWKMNPPLRSHEDRMALIQSLESGVLDLIANDHAPHTAEEKARSMEKAPFGIVSLETSFPLLYTEFVWKQKRWTLAQLVNWMSTTPAYRFGLFDRGEIKEGKKADLILVDLEHETKIDASKFESMGKNTPFDQQKVHAQIVETYVDGQRVWKG</sequence>
<dbReference type="InterPro" id="IPR024403">
    <property type="entry name" value="DHOase_cat"/>
</dbReference>
<dbReference type="EMBL" id="MPKA01000088">
    <property type="protein sequence ID" value="OLU45126.1"/>
    <property type="molecule type" value="Genomic_DNA"/>
</dbReference>
<protein>
    <submittedName>
        <fullName evidence="10">Dihydroorotase</fullName>
    </submittedName>
</protein>
<comment type="cofactor">
    <cofactor evidence="1">
        <name>Zn(2+)</name>
        <dbReference type="ChEBI" id="CHEBI:29105"/>
    </cofactor>
</comment>